<proteinExistence type="predicted"/>
<dbReference type="Proteomes" id="UP000655420">
    <property type="component" value="Unassembled WGS sequence"/>
</dbReference>
<accession>A0A8J7M491</accession>
<dbReference type="EMBL" id="JAEHHL010000001">
    <property type="protein sequence ID" value="MBK0397934.1"/>
    <property type="molecule type" value="Genomic_DNA"/>
</dbReference>
<reference evidence="1" key="1">
    <citation type="submission" date="2020-12" db="EMBL/GenBank/DDBJ databases">
        <title>Bacterial taxonomy.</title>
        <authorList>
            <person name="Pan X."/>
        </authorList>
    </citation>
    <scope>NUCLEOTIDE SEQUENCE</scope>
    <source>
        <strain evidence="1">M0105</strain>
    </source>
</reference>
<name>A0A8J7M491_9RHOB</name>
<gene>
    <name evidence="1" type="ORF">H0I76_01925</name>
</gene>
<evidence type="ECO:0000313" key="2">
    <source>
        <dbReference type="Proteomes" id="UP000655420"/>
    </source>
</evidence>
<keyword evidence="2" id="KW-1185">Reference proteome</keyword>
<dbReference type="RefSeq" id="WP_200606267.1">
    <property type="nucleotide sequence ID" value="NZ_JAEHHL010000001.1"/>
</dbReference>
<protein>
    <submittedName>
        <fullName evidence="1">Uncharacterized protein</fullName>
    </submittedName>
</protein>
<organism evidence="1 2">
    <name type="scientific">Thermohalobaculum xanthum</name>
    <dbReference type="NCBI Taxonomy" id="2753746"/>
    <lineage>
        <taxon>Bacteria</taxon>
        <taxon>Pseudomonadati</taxon>
        <taxon>Pseudomonadota</taxon>
        <taxon>Alphaproteobacteria</taxon>
        <taxon>Rhodobacterales</taxon>
        <taxon>Paracoccaceae</taxon>
        <taxon>Thermohalobaculum</taxon>
    </lineage>
</organism>
<evidence type="ECO:0000313" key="1">
    <source>
        <dbReference type="EMBL" id="MBK0397934.1"/>
    </source>
</evidence>
<comment type="caution">
    <text evidence="1">The sequence shown here is derived from an EMBL/GenBank/DDBJ whole genome shotgun (WGS) entry which is preliminary data.</text>
</comment>
<sequence length="216" mass="23268">MQAHDEWLMAILTRPATVDDYFFTPDIDPPHATEAEFADHLAWLLDAPGAHMAPYDDLSVAAGLRWIFDSSEPLMFRCIGAPGVTQDTRIAIAAGLVPLFSEVIAPRCPQSLGHRSEDGGPLALTAYMFFDLIWIDPPGFPAEAEALDAAMIEAMGAILALPHAACQEAALHGLGHWHDRAPGRASALIDDYLAGDRAARPELVVYARAARTGCVL</sequence>
<dbReference type="AlphaFoldDB" id="A0A8J7M491"/>